<feature type="non-terminal residue" evidence="1">
    <location>
        <position position="31"/>
    </location>
</feature>
<name>X0UYH6_9ZZZZ</name>
<protein>
    <submittedName>
        <fullName evidence="1">Uncharacterized protein</fullName>
    </submittedName>
</protein>
<gene>
    <name evidence="1" type="ORF">S01H1_44871</name>
</gene>
<reference evidence="1" key="1">
    <citation type="journal article" date="2014" name="Front. Microbiol.">
        <title>High frequency of phylogenetically diverse reductive dehalogenase-homologous genes in deep subseafloor sedimentary metagenomes.</title>
        <authorList>
            <person name="Kawai M."/>
            <person name="Futagami T."/>
            <person name="Toyoda A."/>
            <person name="Takaki Y."/>
            <person name="Nishi S."/>
            <person name="Hori S."/>
            <person name="Arai W."/>
            <person name="Tsubouchi T."/>
            <person name="Morono Y."/>
            <person name="Uchiyama I."/>
            <person name="Ito T."/>
            <person name="Fujiyama A."/>
            <person name="Inagaki F."/>
            <person name="Takami H."/>
        </authorList>
    </citation>
    <scope>NUCLEOTIDE SEQUENCE</scope>
    <source>
        <strain evidence="1">Expedition CK06-06</strain>
    </source>
</reference>
<accession>X0UYH6</accession>
<sequence length="31" mass="3359">MPIGVQAEGKIFMELPSVKGFAMQPAIQRIA</sequence>
<comment type="caution">
    <text evidence="1">The sequence shown here is derived from an EMBL/GenBank/DDBJ whole genome shotgun (WGS) entry which is preliminary data.</text>
</comment>
<evidence type="ECO:0000313" key="1">
    <source>
        <dbReference type="EMBL" id="GAG10865.1"/>
    </source>
</evidence>
<dbReference type="EMBL" id="BARS01028642">
    <property type="protein sequence ID" value="GAG10865.1"/>
    <property type="molecule type" value="Genomic_DNA"/>
</dbReference>
<proteinExistence type="predicted"/>
<dbReference type="AlphaFoldDB" id="X0UYH6"/>
<organism evidence="1">
    <name type="scientific">marine sediment metagenome</name>
    <dbReference type="NCBI Taxonomy" id="412755"/>
    <lineage>
        <taxon>unclassified sequences</taxon>
        <taxon>metagenomes</taxon>
        <taxon>ecological metagenomes</taxon>
    </lineage>
</organism>